<proteinExistence type="predicted"/>
<protein>
    <submittedName>
        <fullName evidence="2">Uncharacterized protein</fullName>
    </submittedName>
</protein>
<name>A0A6V7VC02_MELEN</name>
<accession>A0A6V7VC02</accession>
<evidence type="ECO:0000313" key="2">
    <source>
        <dbReference type="EMBL" id="CAD2171874.1"/>
    </source>
</evidence>
<gene>
    <name evidence="2" type="ORF">MENT_LOCUS23394</name>
</gene>
<evidence type="ECO:0000256" key="1">
    <source>
        <dbReference type="SAM" id="SignalP"/>
    </source>
</evidence>
<dbReference type="Proteomes" id="UP000580250">
    <property type="component" value="Unassembled WGS sequence"/>
</dbReference>
<feature type="chain" id="PRO_5028136758" evidence="1">
    <location>
        <begin position="27"/>
        <end position="140"/>
    </location>
</feature>
<keyword evidence="1" id="KW-0732">Signal</keyword>
<feature type="signal peptide" evidence="1">
    <location>
        <begin position="1"/>
        <end position="26"/>
    </location>
</feature>
<reference evidence="2 3" key="1">
    <citation type="submission" date="2020-08" db="EMBL/GenBank/DDBJ databases">
        <authorList>
            <person name="Koutsovoulos G."/>
            <person name="Danchin GJ E."/>
        </authorList>
    </citation>
    <scope>NUCLEOTIDE SEQUENCE [LARGE SCALE GENOMIC DNA]</scope>
</reference>
<dbReference type="EMBL" id="CAJEWN010000191">
    <property type="protein sequence ID" value="CAD2171874.1"/>
    <property type="molecule type" value="Genomic_DNA"/>
</dbReference>
<sequence length="140" mass="16028">MASLKNIFLIPFLFLNLFLLFQLNNSINLCKFENQECKSNDDCCTKLGLYCRFSDPGTSICRKSKCIEKNYYYCDNKDNKCCPGFNCKTDYIGRSFCRPYNCGIMGGACNIDNNQCCYGFHCLDKKCVPCKAINNHVCET</sequence>
<dbReference type="AlphaFoldDB" id="A0A6V7VC02"/>
<evidence type="ECO:0000313" key="3">
    <source>
        <dbReference type="Proteomes" id="UP000580250"/>
    </source>
</evidence>
<organism evidence="2 3">
    <name type="scientific">Meloidogyne enterolobii</name>
    <name type="common">Root-knot nematode worm</name>
    <name type="synonym">Meloidogyne mayaguensis</name>
    <dbReference type="NCBI Taxonomy" id="390850"/>
    <lineage>
        <taxon>Eukaryota</taxon>
        <taxon>Metazoa</taxon>
        <taxon>Ecdysozoa</taxon>
        <taxon>Nematoda</taxon>
        <taxon>Chromadorea</taxon>
        <taxon>Rhabditida</taxon>
        <taxon>Tylenchina</taxon>
        <taxon>Tylenchomorpha</taxon>
        <taxon>Tylenchoidea</taxon>
        <taxon>Meloidogynidae</taxon>
        <taxon>Meloidogyninae</taxon>
        <taxon>Meloidogyne</taxon>
    </lineage>
</organism>
<comment type="caution">
    <text evidence="2">The sequence shown here is derived from an EMBL/GenBank/DDBJ whole genome shotgun (WGS) entry which is preliminary data.</text>
</comment>